<organism evidence="2 3">
    <name type="scientific">Salmonirosea aquatica</name>
    <dbReference type="NCBI Taxonomy" id="2654236"/>
    <lineage>
        <taxon>Bacteria</taxon>
        <taxon>Pseudomonadati</taxon>
        <taxon>Bacteroidota</taxon>
        <taxon>Cytophagia</taxon>
        <taxon>Cytophagales</taxon>
        <taxon>Spirosomataceae</taxon>
        <taxon>Salmonirosea</taxon>
    </lineage>
</organism>
<evidence type="ECO:0000313" key="3">
    <source>
        <dbReference type="Proteomes" id="UP000479293"/>
    </source>
</evidence>
<keyword evidence="1" id="KW-0812">Transmembrane</keyword>
<dbReference type="RefSeq" id="WP_152756195.1">
    <property type="nucleotide sequence ID" value="NZ_WHLY01000002.1"/>
</dbReference>
<dbReference type="AlphaFoldDB" id="A0A7C9B9K7"/>
<name>A0A7C9B9K7_9BACT</name>
<comment type="caution">
    <text evidence="2">The sequence shown here is derived from an EMBL/GenBank/DDBJ whole genome shotgun (WGS) entry which is preliminary data.</text>
</comment>
<evidence type="ECO:0000313" key="2">
    <source>
        <dbReference type="EMBL" id="MPR32018.1"/>
    </source>
</evidence>
<sequence>MKNNPVKEISTALGAGLIAGLAGTAAITISQMIEMKITKRKASDAPTKAVAKVLDIKPVNKGEKAKVAQEIHWTYGTAWGAVRGLLSLVGLTGSPATVAHFAGVWGTGLVMLPSLDIAPPITEEKPKAIAIDVLHHAVYAAAAGLVFDAIMEKDLW</sequence>
<evidence type="ECO:0008006" key="4">
    <source>
        <dbReference type="Google" id="ProtNLM"/>
    </source>
</evidence>
<keyword evidence="3" id="KW-1185">Reference proteome</keyword>
<accession>A0A7C9B9K7</accession>
<dbReference type="Proteomes" id="UP000479293">
    <property type="component" value="Unassembled WGS sequence"/>
</dbReference>
<evidence type="ECO:0000256" key="1">
    <source>
        <dbReference type="SAM" id="Phobius"/>
    </source>
</evidence>
<gene>
    <name evidence="2" type="ORF">GBK04_01325</name>
</gene>
<proteinExistence type="predicted"/>
<feature type="transmembrane region" description="Helical" evidence="1">
    <location>
        <begin position="12"/>
        <end position="33"/>
    </location>
</feature>
<keyword evidence="1" id="KW-1133">Transmembrane helix</keyword>
<keyword evidence="1" id="KW-0472">Membrane</keyword>
<dbReference type="EMBL" id="WHLY01000002">
    <property type="protein sequence ID" value="MPR32018.1"/>
    <property type="molecule type" value="Genomic_DNA"/>
</dbReference>
<protein>
    <recommendedName>
        <fullName evidence="4">DUF1440 domain-containing protein</fullName>
    </recommendedName>
</protein>
<reference evidence="2 3" key="1">
    <citation type="submission" date="2019-10" db="EMBL/GenBank/DDBJ databases">
        <title>Draft Genome Sequence of Cytophagaceae sp. SJW1-29.</title>
        <authorList>
            <person name="Choi A."/>
        </authorList>
    </citation>
    <scope>NUCLEOTIDE SEQUENCE [LARGE SCALE GENOMIC DNA]</scope>
    <source>
        <strain evidence="2 3">SJW1-29</strain>
    </source>
</reference>